<evidence type="ECO:0000313" key="1">
    <source>
        <dbReference type="EMBL" id="RMZ68404.1"/>
    </source>
</evidence>
<organism evidence="1 2">
    <name type="scientific">Pyrenophora seminiperda CCB06</name>
    <dbReference type="NCBI Taxonomy" id="1302712"/>
    <lineage>
        <taxon>Eukaryota</taxon>
        <taxon>Fungi</taxon>
        <taxon>Dikarya</taxon>
        <taxon>Ascomycota</taxon>
        <taxon>Pezizomycotina</taxon>
        <taxon>Dothideomycetes</taxon>
        <taxon>Pleosporomycetidae</taxon>
        <taxon>Pleosporales</taxon>
        <taxon>Pleosporineae</taxon>
        <taxon>Pleosporaceae</taxon>
        <taxon>Pyrenophora</taxon>
    </lineage>
</organism>
<keyword evidence="2" id="KW-1185">Reference proteome</keyword>
<protein>
    <submittedName>
        <fullName evidence="1">Uncharacterized protein</fullName>
    </submittedName>
</protein>
<name>A0A3M7M1Y0_9PLEO</name>
<sequence length="113" mass="12068">MALCKSVKHDARLSRSNRARITLDTSGGSIRLGDNGLKNGIPGLGKNILGLSVRICSSLEHLLLGTGLALDLFLPVCLSWSINMPTISSCSIPVTGRQRILAMARRVSESILL</sequence>
<reference evidence="1 2" key="1">
    <citation type="journal article" date="2014" name="PLoS ONE">
        <title>De novo Genome Assembly of the Fungal Plant Pathogen Pyrenophora semeniperda.</title>
        <authorList>
            <person name="Soliai M.M."/>
            <person name="Meyer S.E."/>
            <person name="Udall J.A."/>
            <person name="Elzinga D.E."/>
            <person name="Hermansen R.A."/>
            <person name="Bodily P.M."/>
            <person name="Hart A.A."/>
            <person name="Coleman C.E."/>
        </authorList>
    </citation>
    <scope>NUCLEOTIDE SEQUENCE [LARGE SCALE GENOMIC DNA]</scope>
    <source>
        <strain evidence="1 2">CCB06</strain>
        <tissue evidence="1">Mycelium</tissue>
    </source>
</reference>
<dbReference type="Proteomes" id="UP000265663">
    <property type="component" value="Unassembled WGS sequence"/>
</dbReference>
<proteinExistence type="predicted"/>
<accession>A0A3M7M1Y0</accession>
<dbReference type="EMBL" id="KE747815">
    <property type="protein sequence ID" value="RMZ68404.1"/>
    <property type="molecule type" value="Genomic_DNA"/>
</dbReference>
<evidence type="ECO:0000313" key="2">
    <source>
        <dbReference type="Proteomes" id="UP000265663"/>
    </source>
</evidence>
<gene>
    <name evidence="1" type="ORF">GMOD_00010041</name>
</gene>
<dbReference type="AlphaFoldDB" id="A0A3M7M1Y0"/>